<sequence>MRFVRAIAGALLLTVALPVGLFGALLASDSGRRNPGGPYRMTVEIAGLPGWSGWLLLGAGAALTLLAVGLAVRPVRPPVPPREVVLVVEPAQVPLLADRFGLPTLDGVGRSADEPLTAVPPVPAEAGPPPGGPAAPVRPKPAVPAEVAGGTAGSGVLSRPGPVRPPVPLRLAWPTARPFQEGRPVSHPPVPVSKNGRRAASAGSGAAERDPGRRRTSFRSTGKHLRDRP</sequence>
<evidence type="ECO:0000313" key="3">
    <source>
        <dbReference type="EMBL" id="MBO4209233.1"/>
    </source>
</evidence>
<gene>
    <name evidence="3" type="ORF">GSF22_25025</name>
</gene>
<evidence type="ECO:0000313" key="4">
    <source>
        <dbReference type="Proteomes" id="UP000823521"/>
    </source>
</evidence>
<reference evidence="3 4" key="1">
    <citation type="submission" date="2019-12" db="EMBL/GenBank/DDBJ databases">
        <title>Whole genome sequencing of endophytic Actinobacterium Micromonospora sp. MPMI6T.</title>
        <authorList>
            <person name="Evv R."/>
            <person name="Podile A.R."/>
        </authorList>
    </citation>
    <scope>NUCLEOTIDE SEQUENCE [LARGE SCALE GENOMIC DNA]</scope>
    <source>
        <strain evidence="3 4">MPMI6</strain>
    </source>
</reference>
<keyword evidence="4" id="KW-1185">Reference proteome</keyword>
<accession>A0ABS3VXR1</accession>
<feature type="compositionally biased region" description="Pro residues" evidence="1">
    <location>
        <begin position="118"/>
        <end position="142"/>
    </location>
</feature>
<organism evidence="3 4">
    <name type="scientific">Micromonospora echinofusca</name>
    <dbReference type="NCBI Taxonomy" id="47858"/>
    <lineage>
        <taxon>Bacteria</taxon>
        <taxon>Bacillati</taxon>
        <taxon>Actinomycetota</taxon>
        <taxon>Actinomycetes</taxon>
        <taxon>Micromonosporales</taxon>
        <taxon>Micromonosporaceae</taxon>
        <taxon>Micromonospora</taxon>
    </lineage>
</organism>
<dbReference type="Proteomes" id="UP000823521">
    <property type="component" value="Unassembled WGS sequence"/>
</dbReference>
<feature type="compositionally biased region" description="Basic residues" evidence="1">
    <location>
        <begin position="214"/>
        <end position="229"/>
    </location>
</feature>
<evidence type="ECO:0008006" key="5">
    <source>
        <dbReference type="Google" id="ProtNLM"/>
    </source>
</evidence>
<proteinExistence type="predicted"/>
<protein>
    <recommendedName>
        <fullName evidence="5">Tryptophan-associated transmembrane protein (Trp_oprn_chp)</fullName>
    </recommendedName>
</protein>
<evidence type="ECO:0000256" key="2">
    <source>
        <dbReference type="SAM" id="Phobius"/>
    </source>
</evidence>
<name>A0ABS3VXR1_MICEH</name>
<dbReference type="RefSeq" id="WP_208816202.1">
    <property type="nucleotide sequence ID" value="NZ_WVUH01000277.1"/>
</dbReference>
<comment type="caution">
    <text evidence="3">The sequence shown here is derived from an EMBL/GenBank/DDBJ whole genome shotgun (WGS) entry which is preliminary data.</text>
</comment>
<feature type="region of interest" description="Disordered" evidence="1">
    <location>
        <begin position="107"/>
        <end position="229"/>
    </location>
</feature>
<feature type="transmembrane region" description="Helical" evidence="2">
    <location>
        <begin position="51"/>
        <end position="72"/>
    </location>
</feature>
<keyword evidence="2" id="KW-0812">Transmembrane</keyword>
<keyword evidence="2" id="KW-1133">Transmembrane helix</keyword>
<dbReference type="EMBL" id="WVUH01000277">
    <property type="protein sequence ID" value="MBO4209233.1"/>
    <property type="molecule type" value="Genomic_DNA"/>
</dbReference>
<evidence type="ECO:0000256" key="1">
    <source>
        <dbReference type="SAM" id="MobiDB-lite"/>
    </source>
</evidence>
<keyword evidence="2" id="KW-0472">Membrane</keyword>